<feature type="region of interest" description="Disordered" evidence="1">
    <location>
        <begin position="154"/>
        <end position="186"/>
    </location>
</feature>
<reference evidence="4" key="1">
    <citation type="submission" date="2017-05" db="EMBL/GenBank/DDBJ databases">
        <authorList>
            <person name="Song R."/>
            <person name="Chenine A.L."/>
            <person name="Ruprecht R.M."/>
        </authorList>
    </citation>
    <scope>NUCLEOTIDE SEQUENCE [LARGE SCALE GENOMIC DNA]</scope>
</reference>
<dbReference type="AlphaFoldDB" id="A0A2H1H4D5"/>
<dbReference type="EMBL" id="LT854263">
    <property type="protein sequence ID" value="SMR60701.1"/>
    <property type="molecule type" value="Genomic_DNA"/>
</dbReference>
<feature type="compositionally biased region" description="Polar residues" evidence="1">
    <location>
        <begin position="167"/>
        <end position="177"/>
    </location>
</feature>
<keyword evidence="2" id="KW-0812">Transmembrane</keyword>
<feature type="compositionally biased region" description="Acidic residues" evidence="1">
    <location>
        <begin position="44"/>
        <end position="56"/>
    </location>
</feature>
<evidence type="ECO:0000313" key="4">
    <source>
        <dbReference type="Proteomes" id="UP000245764"/>
    </source>
</evidence>
<proteinExistence type="predicted"/>
<protein>
    <submittedName>
        <fullName evidence="3">Uncharacterized protein</fullName>
    </submittedName>
</protein>
<accession>A0A2H1H4D5</accession>
<feature type="transmembrane region" description="Helical" evidence="2">
    <location>
        <begin position="240"/>
        <end position="262"/>
    </location>
</feature>
<feature type="region of interest" description="Disordered" evidence="1">
    <location>
        <begin position="1"/>
        <end position="80"/>
    </location>
</feature>
<sequence length="269" mass="28774">MESHNSAAAKSNTPTAPDTDMWAHSLNQARKDSATDQVQSTQNSDEEELKIDDVEGITDTMPGVSDAEASSFQEDDSSTSLDVVDSVLVDVSITTEENGSQSTGTHAELVSHGGGVAAQSGNNDPTILTPLNIWLEELTAEIVIEVTRKQEVAATDPQDGYVHSEENGSQAAETLSGSPRGAMPTTIPPQLTTISSILSSETLKAPRGVCSEHGADIITGINTILVVCRILATYKWRRNLWLHLLLVVLSGFRVVISDGLAFKYPQDRS</sequence>
<feature type="compositionally biased region" description="Polar residues" evidence="1">
    <location>
        <begin position="1"/>
        <end position="16"/>
    </location>
</feature>
<dbReference type="Proteomes" id="UP000245764">
    <property type="component" value="Chromosome 11"/>
</dbReference>
<evidence type="ECO:0000313" key="3">
    <source>
        <dbReference type="EMBL" id="SMR60701.1"/>
    </source>
</evidence>
<keyword evidence="2" id="KW-1133">Transmembrane helix</keyword>
<evidence type="ECO:0000256" key="2">
    <source>
        <dbReference type="SAM" id="Phobius"/>
    </source>
</evidence>
<evidence type="ECO:0000256" key="1">
    <source>
        <dbReference type="SAM" id="MobiDB-lite"/>
    </source>
</evidence>
<gene>
    <name evidence="3" type="ORF">ZT1E4_G10666</name>
</gene>
<organism evidence="3 4">
    <name type="scientific">Zymoseptoria tritici ST99CH_1E4</name>
    <dbReference type="NCBI Taxonomy" id="1276532"/>
    <lineage>
        <taxon>Eukaryota</taxon>
        <taxon>Fungi</taxon>
        <taxon>Dikarya</taxon>
        <taxon>Ascomycota</taxon>
        <taxon>Pezizomycotina</taxon>
        <taxon>Dothideomycetes</taxon>
        <taxon>Dothideomycetidae</taxon>
        <taxon>Mycosphaerellales</taxon>
        <taxon>Mycosphaerellaceae</taxon>
        <taxon>Zymoseptoria</taxon>
    </lineage>
</organism>
<keyword evidence="2" id="KW-0472">Membrane</keyword>
<name>A0A2H1H4D5_ZYMTR</name>